<dbReference type="InterPro" id="IPR036739">
    <property type="entry name" value="SLC41_membr_dom_sf"/>
</dbReference>
<evidence type="ECO:0000256" key="4">
    <source>
        <dbReference type="ARBA" id="ARBA00022475"/>
    </source>
</evidence>
<evidence type="ECO:0000256" key="1">
    <source>
        <dbReference type="ARBA" id="ARBA00004651"/>
    </source>
</evidence>
<evidence type="ECO:0000256" key="16">
    <source>
        <dbReference type="ARBA" id="ARBA00046252"/>
    </source>
</evidence>
<dbReference type="Proteomes" id="UP001460270">
    <property type="component" value="Unassembled WGS sequence"/>
</dbReference>
<evidence type="ECO:0000256" key="6">
    <source>
        <dbReference type="ARBA" id="ARBA00022737"/>
    </source>
</evidence>
<evidence type="ECO:0000256" key="3">
    <source>
        <dbReference type="ARBA" id="ARBA00022448"/>
    </source>
</evidence>
<protein>
    <recommendedName>
        <fullName evidence="17">Solute carrier family 41 member</fullName>
    </recommendedName>
</protein>
<dbReference type="InterPro" id="IPR045349">
    <property type="entry name" value="SLC41A1-3"/>
</dbReference>
<evidence type="ECO:0000259" key="18">
    <source>
        <dbReference type="Pfam" id="PF01769"/>
    </source>
</evidence>
<dbReference type="Pfam" id="PF01769">
    <property type="entry name" value="MgtE"/>
    <property type="match status" value="1"/>
</dbReference>
<evidence type="ECO:0000256" key="10">
    <source>
        <dbReference type="ARBA" id="ARBA00023136"/>
    </source>
</evidence>
<evidence type="ECO:0000256" key="15">
    <source>
        <dbReference type="ARBA" id="ARBA00036293"/>
    </source>
</evidence>
<proteinExistence type="inferred from homology"/>
<gene>
    <name evidence="19" type="ORF">WMY93_030850</name>
</gene>
<dbReference type="GO" id="GO:0030001">
    <property type="term" value="P:metal ion transport"/>
    <property type="evidence" value="ECO:0007669"/>
    <property type="project" value="UniProtKB-UniRule"/>
</dbReference>
<evidence type="ECO:0000256" key="17">
    <source>
        <dbReference type="RuleBase" id="RU369007"/>
    </source>
</evidence>
<sequence>MVLDIVQHWEAFRYITEIFILVPALLGLKGNLEMTLASRLSTAVNVGKMDSPIEKWNLIIGNLALKQVQATVVGSWLL</sequence>
<evidence type="ECO:0000313" key="19">
    <source>
        <dbReference type="EMBL" id="KAK7878916.1"/>
    </source>
</evidence>
<keyword evidence="8" id="KW-1133">Transmembrane helix</keyword>
<comment type="catalytic activity">
    <reaction evidence="12">
        <text>Mn(2+)(in) = Mn(2+)(out)</text>
        <dbReference type="Rhea" id="RHEA:28699"/>
        <dbReference type="ChEBI" id="CHEBI:29035"/>
    </reaction>
</comment>
<keyword evidence="10" id="KW-0472">Membrane</keyword>
<comment type="catalytic activity">
    <reaction evidence="13">
        <text>Fe(2+)(in) = Fe(2+)(out)</text>
        <dbReference type="Rhea" id="RHEA:28486"/>
        <dbReference type="ChEBI" id="CHEBI:29033"/>
    </reaction>
</comment>
<comment type="catalytic activity">
    <reaction evidence="14">
        <text>Co(2+)(in) = Co(2+)(out)</text>
        <dbReference type="Rhea" id="RHEA:28578"/>
        <dbReference type="ChEBI" id="CHEBI:48828"/>
    </reaction>
</comment>
<dbReference type="EMBL" id="JBBPFD010000432">
    <property type="protein sequence ID" value="KAK7878916.1"/>
    <property type="molecule type" value="Genomic_DNA"/>
</dbReference>
<comment type="subcellular location">
    <subcellularLocation>
        <location evidence="1">Cell membrane</location>
        <topology evidence="1">Multi-pass membrane protein</topology>
    </subcellularLocation>
    <subcellularLocation>
        <location evidence="17">Membrane</location>
        <topology evidence="17">Multi-pass membrane protein</topology>
    </subcellularLocation>
</comment>
<name>A0AAW0MIL4_9GOBI</name>
<dbReference type="GO" id="GO:0022890">
    <property type="term" value="F:inorganic cation transmembrane transporter activity"/>
    <property type="evidence" value="ECO:0007669"/>
    <property type="project" value="UniProtKB-UniRule"/>
</dbReference>
<evidence type="ECO:0000256" key="14">
    <source>
        <dbReference type="ARBA" id="ARBA00036245"/>
    </source>
</evidence>
<evidence type="ECO:0000256" key="8">
    <source>
        <dbReference type="ARBA" id="ARBA00022989"/>
    </source>
</evidence>
<keyword evidence="7 17" id="KW-0460">Magnesium</keyword>
<dbReference type="InterPro" id="IPR006667">
    <property type="entry name" value="SLC41_membr_dom"/>
</dbReference>
<dbReference type="SUPFAM" id="SSF161093">
    <property type="entry name" value="MgtE membrane domain-like"/>
    <property type="match status" value="1"/>
</dbReference>
<organism evidence="19 20">
    <name type="scientific">Mugilogobius chulae</name>
    <name type="common">yellowstripe goby</name>
    <dbReference type="NCBI Taxonomy" id="88201"/>
    <lineage>
        <taxon>Eukaryota</taxon>
        <taxon>Metazoa</taxon>
        <taxon>Chordata</taxon>
        <taxon>Craniata</taxon>
        <taxon>Vertebrata</taxon>
        <taxon>Euteleostomi</taxon>
        <taxon>Actinopterygii</taxon>
        <taxon>Neopterygii</taxon>
        <taxon>Teleostei</taxon>
        <taxon>Neoteleostei</taxon>
        <taxon>Acanthomorphata</taxon>
        <taxon>Gobiaria</taxon>
        <taxon>Gobiiformes</taxon>
        <taxon>Gobioidei</taxon>
        <taxon>Gobiidae</taxon>
        <taxon>Gobionellinae</taxon>
        <taxon>Mugilogobius</taxon>
    </lineage>
</organism>
<dbReference type="GO" id="GO:0008324">
    <property type="term" value="F:monoatomic cation transmembrane transporter activity"/>
    <property type="evidence" value="ECO:0007669"/>
    <property type="project" value="UniProtKB-UniRule"/>
</dbReference>
<evidence type="ECO:0000256" key="13">
    <source>
        <dbReference type="ARBA" id="ARBA00036243"/>
    </source>
</evidence>
<dbReference type="GO" id="GO:0005886">
    <property type="term" value="C:plasma membrane"/>
    <property type="evidence" value="ECO:0007669"/>
    <property type="project" value="UniProtKB-SubCell"/>
</dbReference>
<dbReference type="PANTHER" id="PTHR16228">
    <property type="entry name" value="DIVALENT CATION TRANSPORTER SOLUTE CARRIER FAMILY 41"/>
    <property type="match status" value="1"/>
</dbReference>
<evidence type="ECO:0000256" key="9">
    <source>
        <dbReference type="ARBA" id="ARBA00023065"/>
    </source>
</evidence>
<reference evidence="20" key="1">
    <citation type="submission" date="2024-04" db="EMBL/GenBank/DDBJ databases">
        <title>Salinicola lusitanus LLJ914,a marine bacterium isolated from the Okinawa Trough.</title>
        <authorList>
            <person name="Li J."/>
        </authorList>
    </citation>
    <scope>NUCLEOTIDE SEQUENCE [LARGE SCALE GENOMIC DNA]</scope>
</reference>
<evidence type="ECO:0000256" key="5">
    <source>
        <dbReference type="ARBA" id="ARBA00022692"/>
    </source>
</evidence>
<keyword evidence="5" id="KW-0812">Transmembrane</keyword>
<keyword evidence="6" id="KW-0677">Repeat</keyword>
<keyword evidence="4" id="KW-1003">Cell membrane</keyword>
<evidence type="ECO:0000256" key="12">
    <source>
        <dbReference type="ARBA" id="ARBA00036173"/>
    </source>
</evidence>
<dbReference type="PANTHER" id="PTHR16228:SF25">
    <property type="entry name" value="SOLUTE CARRIER FAMILY 41 MEMBER 2"/>
    <property type="match status" value="1"/>
</dbReference>
<dbReference type="AlphaFoldDB" id="A0AAW0MIL4"/>
<evidence type="ECO:0000313" key="20">
    <source>
        <dbReference type="Proteomes" id="UP001460270"/>
    </source>
</evidence>
<comment type="function">
    <text evidence="17">Acts as a magnesium transporter.</text>
</comment>
<keyword evidence="3 17" id="KW-0813">Transport</keyword>
<feature type="domain" description="SLC41A/MgtE integral membrane" evidence="18">
    <location>
        <begin position="22"/>
        <end position="75"/>
    </location>
</feature>
<dbReference type="Gene3D" id="1.10.357.20">
    <property type="entry name" value="SLC41 divalent cation transporters, integral membrane domain"/>
    <property type="match status" value="1"/>
</dbReference>
<evidence type="ECO:0000256" key="11">
    <source>
        <dbReference type="ARBA" id="ARBA00034269"/>
    </source>
</evidence>
<keyword evidence="20" id="KW-1185">Reference proteome</keyword>
<comment type="caution">
    <text evidence="19">The sequence shown here is derived from an EMBL/GenBank/DDBJ whole genome shotgun (WGS) entry which is preliminary data.</text>
</comment>
<evidence type="ECO:0000256" key="2">
    <source>
        <dbReference type="ARBA" id="ARBA00009749"/>
    </source>
</evidence>
<evidence type="ECO:0000256" key="7">
    <source>
        <dbReference type="ARBA" id="ARBA00022842"/>
    </source>
</evidence>
<accession>A0AAW0MIL4</accession>
<comment type="function">
    <text evidence="16">Acts as a plasma-membrane magnesium transporter. Can also mediate the transport of other divalent metal cations in an order of Ba(2+) &gt; Ni(2+) &gt; Co(2+) &gt; Fe(2+) &gt; Mn(2+).</text>
</comment>
<comment type="catalytic activity">
    <reaction evidence="15">
        <text>Ni(2+)(in) = Ni(2+)(out)</text>
        <dbReference type="Rhea" id="RHEA:29831"/>
        <dbReference type="ChEBI" id="CHEBI:49786"/>
    </reaction>
</comment>
<keyword evidence="9 17" id="KW-0406">Ion transport</keyword>
<comment type="similarity">
    <text evidence="2 17">Belongs to the SLC41A transporter family.</text>
</comment>
<comment type="catalytic activity">
    <reaction evidence="11">
        <text>Mg(2+)(in) = Mg(2+)(out)</text>
        <dbReference type="Rhea" id="RHEA:29827"/>
        <dbReference type="ChEBI" id="CHEBI:18420"/>
    </reaction>
</comment>